<dbReference type="SUPFAM" id="SSF52402">
    <property type="entry name" value="Adenine nucleotide alpha hydrolases-like"/>
    <property type="match status" value="1"/>
</dbReference>
<dbReference type="EMBL" id="FZOY01000002">
    <property type="protein sequence ID" value="SNS40596.1"/>
    <property type="molecule type" value="Genomic_DNA"/>
</dbReference>
<dbReference type="Pfam" id="PF00582">
    <property type="entry name" value="Usp"/>
    <property type="match status" value="1"/>
</dbReference>
<dbReference type="OrthoDB" id="9792500at2"/>
<dbReference type="CDD" id="cd00293">
    <property type="entry name" value="USP-like"/>
    <property type="match status" value="1"/>
</dbReference>
<gene>
    <name evidence="2" type="ORF">SAMN05421757_10213</name>
</gene>
<dbReference type="AlphaFoldDB" id="A0A239E7G7"/>
<evidence type="ECO:0000259" key="1">
    <source>
        <dbReference type="Pfam" id="PF00582"/>
    </source>
</evidence>
<evidence type="ECO:0000313" key="2">
    <source>
        <dbReference type="EMBL" id="SNS40596.1"/>
    </source>
</evidence>
<dbReference type="InterPro" id="IPR006016">
    <property type="entry name" value="UspA"/>
</dbReference>
<keyword evidence="3" id="KW-1185">Reference proteome</keyword>
<dbReference type="InterPro" id="IPR014729">
    <property type="entry name" value="Rossmann-like_a/b/a_fold"/>
</dbReference>
<proteinExistence type="predicted"/>
<dbReference type="Proteomes" id="UP000198426">
    <property type="component" value="Unassembled WGS sequence"/>
</dbReference>
<evidence type="ECO:0000313" key="3">
    <source>
        <dbReference type="Proteomes" id="UP000198426"/>
    </source>
</evidence>
<protein>
    <submittedName>
        <fullName evidence="2">Nucleotide-binding universal stress protein, UspA family</fullName>
    </submittedName>
</protein>
<sequence>MFSRIMVPVDLAHIGTLKKALKCAADLSRLYGAPVTYAGVTTALPGKLAHTPEEFARLLAAFAEEQGKAEGIETGFHSILSHDPTIDLDPALIRAAGEIEADLIVMASHLPNPMDYVWPSNGGTIAMHSKASVFVVRT</sequence>
<accession>A0A239E7G7</accession>
<feature type="domain" description="UspA" evidence="1">
    <location>
        <begin position="1"/>
        <end position="137"/>
    </location>
</feature>
<reference evidence="2 3" key="1">
    <citation type="submission" date="2017-06" db="EMBL/GenBank/DDBJ databases">
        <authorList>
            <person name="Kim H.J."/>
            <person name="Triplett B.A."/>
        </authorList>
    </citation>
    <scope>NUCLEOTIDE SEQUENCE [LARGE SCALE GENOMIC DNA]</scope>
    <source>
        <strain evidence="2 3">DSM 29339</strain>
    </source>
</reference>
<dbReference type="Gene3D" id="3.40.50.620">
    <property type="entry name" value="HUPs"/>
    <property type="match status" value="1"/>
</dbReference>
<organism evidence="2 3">
    <name type="scientific">Tropicimonas sediminicola</name>
    <dbReference type="NCBI Taxonomy" id="1031541"/>
    <lineage>
        <taxon>Bacteria</taxon>
        <taxon>Pseudomonadati</taxon>
        <taxon>Pseudomonadota</taxon>
        <taxon>Alphaproteobacteria</taxon>
        <taxon>Rhodobacterales</taxon>
        <taxon>Roseobacteraceae</taxon>
        <taxon>Tropicimonas</taxon>
    </lineage>
</organism>
<dbReference type="RefSeq" id="WP_089231661.1">
    <property type="nucleotide sequence ID" value="NZ_FZOY01000002.1"/>
</dbReference>
<name>A0A239E7G7_9RHOB</name>